<evidence type="ECO:0000256" key="2">
    <source>
        <dbReference type="SAM" id="Phobius"/>
    </source>
</evidence>
<proteinExistence type="predicted"/>
<protein>
    <submittedName>
        <fullName evidence="3">Uncharacterized protein (DUF983 family)</fullName>
    </submittedName>
</protein>
<keyword evidence="2" id="KW-0812">Transmembrane</keyword>
<dbReference type="InterPro" id="IPR009325">
    <property type="entry name" value="DUF983"/>
</dbReference>
<accession>A0A560FIB5</accession>
<gene>
    <name evidence="3" type="ORF">FBZ89_105213</name>
</gene>
<feature type="transmembrane region" description="Helical" evidence="2">
    <location>
        <begin position="79"/>
        <end position="100"/>
    </location>
</feature>
<keyword evidence="2" id="KW-0472">Membrane</keyword>
<dbReference type="AlphaFoldDB" id="A0A560FIB5"/>
<keyword evidence="2" id="KW-1133">Transmembrane helix</keyword>
<dbReference type="Pfam" id="PF06170">
    <property type="entry name" value="DUF983"/>
    <property type="match status" value="1"/>
</dbReference>
<feature type="transmembrane region" description="Helical" evidence="2">
    <location>
        <begin position="55"/>
        <end position="73"/>
    </location>
</feature>
<feature type="region of interest" description="Disordered" evidence="1">
    <location>
        <begin position="121"/>
        <end position="144"/>
    </location>
</feature>
<sequence>MEPDASTVAPILAGLRCKCPRCGRGDLFVGFLTVAERCPVCGLELARGDSGDGPAVFLIFILGFVIVPVALMVSMRVDWPLWLTALVWGVVILGGTLGLLRPAKGVVFALQYRYRRAEFGEDDAIPGNNAPEAGDPDSDRNSGA</sequence>
<name>A0A560FIB5_9PROT</name>
<evidence type="ECO:0000313" key="3">
    <source>
        <dbReference type="EMBL" id="TWB21338.1"/>
    </source>
</evidence>
<organism evidence="3 4">
    <name type="scientific">Nitrospirillum amazonense</name>
    <dbReference type="NCBI Taxonomy" id="28077"/>
    <lineage>
        <taxon>Bacteria</taxon>
        <taxon>Pseudomonadati</taxon>
        <taxon>Pseudomonadota</taxon>
        <taxon>Alphaproteobacteria</taxon>
        <taxon>Rhodospirillales</taxon>
        <taxon>Azospirillaceae</taxon>
        <taxon>Nitrospirillum</taxon>
    </lineage>
</organism>
<dbReference type="Proteomes" id="UP000319859">
    <property type="component" value="Unassembled WGS sequence"/>
</dbReference>
<evidence type="ECO:0000313" key="4">
    <source>
        <dbReference type="Proteomes" id="UP000319859"/>
    </source>
</evidence>
<comment type="caution">
    <text evidence="3">The sequence shown here is derived from an EMBL/GenBank/DDBJ whole genome shotgun (WGS) entry which is preliminary data.</text>
</comment>
<dbReference type="EMBL" id="VITN01000005">
    <property type="protein sequence ID" value="TWB21338.1"/>
    <property type="molecule type" value="Genomic_DNA"/>
</dbReference>
<dbReference type="RefSeq" id="WP_342780605.1">
    <property type="nucleotide sequence ID" value="NZ_VITN01000005.1"/>
</dbReference>
<evidence type="ECO:0000256" key="1">
    <source>
        <dbReference type="SAM" id="MobiDB-lite"/>
    </source>
</evidence>
<reference evidence="3 4" key="1">
    <citation type="submission" date="2019-06" db="EMBL/GenBank/DDBJ databases">
        <title>Genomic Encyclopedia of Type Strains, Phase IV (KMG-V): Genome sequencing to study the core and pangenomes of soil and plant-associated prokaryotes.</title>
        <authorList>
            <person name="Whitman W."/>
        </authorList>
    </citation>
    <scope>NUCLEOTIDE SEQUENCE [LARGE SCALE GENOMIC DNA]</scope>
    <source>
        <strain evidence="3 4">BR 11880</strain>
    </source>
</reference>